<sequence length="89" mass="10547">VDSKVKIKELRKLIDKIDDQLFDLLVERFDVSKKIGDIKASKNINIDDPNREQEIIDRLSIKLEGKLKKEDIETIIRSFYYISKKLQKK</sequence>
<dbReference type="PROSITE" id="PS51168">
    <property type="entry name" value="CHORISMATE_MUT_2"/>
    <property type="match status" value="1"/>
</dbReference>
<dbReference type="GO" id="GO:0004106">
    <property type="term" value="F:chorismate mutase activity"/>
    <property type="evidence" value="ECO:0007669"/>
    <property type="project" value="InterPro"/>
</dbReference>
<dbReference type="PANTHER" id="PTHR38041">
    <property type="entry name" value="CHORISMATE MUTASE"/>
    <property type="match status" value="1"/>
</dbReference>
<gene>
    <name evidence="3" type="ORF">METZ01_LOCUS132950</name>
</gene>
<protein>
    <recommendedName>
        <fullName evidence="2">Chorismate mutase domain-containing protein</fullName>
    </recommendedName>
</protein>
<dbReference type="GO" id="GO:0046417">
    <property type="term" value="P:chorismate metabolic process"/>
    <property type="evidence" value="ECO:0007669"/>
    <property type="project" value="InterPro"/>
</dbReference>
<dbReference type="SMART" id="SM00830">
    <property type="entry name" value="CM_2"/>
    <property type="match status" value="1"/>
</dbReference>
<dbReference type="InterPro" id="IPR036263">
    <property type="entry name" value="Chorismate_II_sf"/>
</dbReference>
<accession>A0A381YSS6</accession>
<dbReference type="EMBL" id="UINC01018978">
    <property type="protein sequence ID" value="SVA80096.1"/>
    <property type="molecule type" value="Genomic_DNA"/>
</dbReference>
<dbReference type="InterPro" id="IPR051331">
    <property type="entry name" value="Chorismate_mutase-related"/>
</dbReference>
<dbReference type="InterPro" id="IPR002701">
    <property type="entry name" value="CM_II_prokaryot"/>
</dbReference>
<dbReference type="PANTHER" id="PTHR38041:SF1">
    <property type="entry name" value="CHORISMATE MUTASE"/>
    <property type="match status" value="1"/>
</dbReference>
<reference evidence="3" key="1">
    <citation type="submission" date="2018-05" db="EMBL/GenBank/DDBJ databases">
        <authorList>
            <person name="Lanie J.A."/>
            <person name="Ng W.-L."/>
            <person name="Kazmierczak K.M."/>
            <person name="Andrzejewski T.M."/>
            <person name="Davidsen T.M."/>
            <person name="Wayne K.J."/>
            <person name="Tettelin H."/>
            <person name="Glass J.I."/>
            <person name="Rusch D."/>
            <person name="Podicherti R."/>
            <person name="Tsui H.-C.T."/>
            <person name="Winkler M.E."/>
        </authorList>
    </citation>
    <scope>NUCLEOTIDE SEQUENCE</scope>
</reference>
<keyword evidence="1" id="KW-0413">Isomerase</keyword>
<evidence type="ECO:0000256" key="1">
    <source>
        <dbReference type="ARBA" id="ARBA00023235"/>
    </source>
</evidence>
<dbReference type="Gene3D" id="1.20.59.10">
    <property type="entry name" value="Chorismate mutase"/>
    <property type="match status" value="1"/>
</dbReference>
<organism evidence="3">
    <name type="scientific">marine metagenome</name>
    <dbReference type="NCBI Taxonomy" id="408172"/>
    <lineage>
        <taxon>unclassified sequences</taxon>
        <taxon>metagenomes</taxon>
        <taxon>ecological metagenomes</taxon>
    </lineage>
</organism>
<dbReference type="GO" id="GO:0009697">
    <property type="term" value="P:salicylic acid biosynthetic process"/>
    <property type="evidence" value="ECO:0007669"/>
    <property type="project" value="TreeGrafter"/>
</dbReference>
<dbReference type="SUPFAM" id="SSF48600">
    <property type="entry name" value="Chorismate mutase II"/>
    <property type="match status" value="1"/>
</dbReference>
<name>A0A381YSS6_9ZZZZ</name>
<feature type="domain" description="Chorismate mutase" evidence="2">
    <location>
        <begin position="1"/>
        <end position="89"/>
    </location>
</feature>
<evidence type="ECO:0000313" key="3">
    <source>
        <dbReference type="EMBL" id="SVA80096.1"/>
    </source>
</evidence>
<dbReference type="InterPro" id="IPR036979">
    <property type="entry name" value="CM_dom_sf"/>
</dbReference>
<evidence type="ECO:0000259" key="2">
    <source>
        <dbReference type="PROSITE" id="PS51168"/>
    </source>
</evidence>
<dbReference type="Pfam" id="PF01817">
    <property type="entry name" value="CM_2"/>
    <property type="match status" value="1"/>
</dbReference>
<feature type="non-terminal residue" evidence="3">
    <location>
        <position position="1"/>
    </location>
</feature>
<dbReference type="AlphaFoldDB" id="A0A381YSS6"/>
<proteinExistence type="predicted"/>